<dbReference type="Proteomes" id="UP000248349">
    <property type="component" value="Unassembled WGS sequence"/>
</dbReference>
<feature type="compositionally biased region" description="Basic residues" evidence="1">
    <location>
        <begin position="129"/>
        <end position="138"/>
    </location>
</feature>
<feature type="compositionally biased region" description="Basic residues" evidence="1">
    <location>
        <begin position="165"/>
        <end position="176"/>
    </location>
</feature>
<feature type="compositionally biased region" description="Basic and acidic residues" evidence="1">
    <location>
        <begin position="199"/>
        <end position="235"/>
    </location>
</feature>
<proteinExistence type="predicted"/>
<accession>A0A318ZU05</accession>
<feature type="region of interest" description="Disordered" evidence="1">
    <location>
        <begin position="378"/>
        <end position="399"/>
    </location>
</feature>
<evidence type="ECO:0000313" key="3">
    <source>
        <dbReference type="Proteomes" id="UP000248349"/>
    </source>
</evidence>
<feature type="compositionally biased region" description="Basic and acidic residues" evidence="1">
    <location>
        <begin position="139"/>
        <end position="164"/>
    </location>
</feature>
<gene>
    <name evidence="2" type="ORF">BP01DRAFT_335356</name>
</gene>
<protein>
    <recommendedName>
        <fullName evidence="4">Pre-mRNA-splicing factor 38B</fullName>
    </recommendedName>
</protein>
<dbReference type="RefSeq" id="XP_025433775.1">
    <property type="nucleotide sequence ID" value="XM_025573191.1"/>
</dbReference>
<name>A0A318ZU05_9EURO</name>
<dbReference type="PANTHER" id="PTHR40132:SF1">
    <property type="entry name" value="PRE-MRNA-SPLICING FACTOR 38B"/>
    <property type="match status" value="1"/>
</dbReference>
<feature type="region of interest" description="Disordered" evidence="1">
    <location>
        <begin position="62"/>
        <end position="339"/>
    </location>
</feature>
<dbReference type="OrthoDB" id="2431475at2759"/>
<evidence type="ECO:0000256" key="1">
    <source>
        <dbReference type="SAM" id="MobiDB-lite"/>
    </source>
</evidence>
<feature type="compositionally biased region" description="Basic residues" evidence="1">
    <location>
        <begin position="189"/>
        <end position="198"/>
    </location>
</feature>
<dbReference type="GeneID" id="37074419"/>
<evidence type="ECO:0000313" key="2">
    <source>
        <dbReference type="EMBL" id="PYH47793.1"/>
    </source>
</evidence>
<dbReference type="EMBL" id="KZ821223">
    <property type="protein sequence ID" value="PYH47793.1"/>
    <property type="molecule type" value="Genomic_DNA"/>
</dbReference>
<dbReference type="AlphaFoldDB" id="A0A318ZU05"/>
<feature type="compositionally biased region" description="Basic and acidic residues" evidence="1">
    <location>
        <begin position="62"/>
        <end position="85"/>
    </location>
</feature>
<feature type="compositionally biased region" description="Basic and acidic residues" evidence="1">
    <location>
        <begin position="243"/>
        <end position="259"/>
    </location>
</feature>
<dbReference type="PANTHER" id="PTHR40132">
    <property type="entry name" value="PRE-MRNA-SPLICING FACTOR 38B"/>
    <property type="match status" value="1"/>
</dbReference>
<sequence>MSPNLAKPLGALDDDDYVAQVLAREARDSSMKYSAQGLDAYMPRRPTGAAPKPNTRFLRHIIRETDSHNAALKRKEEREARERMRQLRNQASTSSHDTSREHRRRRDYPSDNRNSRTESRKERDDRHGSYRRRYRSRSRSRERDPARSDRRRSKDDGTRASGRDNHRRSRRHRSSSRLRSQSPRDNRKSSSRSLRKSYRTRDRSEPRSRSLSEERSDNRGQNDPERSRRTGDIGHHSSNSNKRSRENPPQRRPTATEDRSSEDESDPLEDLVGPLPPKNDGSDENAPIRSRGRGAYKPNTSNIDAHFAPDYDPTTDVQLEEDDLHSNNKSSRRHVPGLMTGVDDWDYALEALRDRARWKQKGEERLREAGFSTDFVERWKSNTSSKPEDDSEGRLDSVKWTKKGEGREWDRGKYVDEHGHIDVKASW</sequence>
<evidence type="ECO:0008006" key="4">
    <source>
        <dbReference type="Google" id="ProtNLM"/>
    </source>
</evidence>
<reference evidence="2 3" key="1">
    <citation type="submission" date="2016-12" db="EMBL/GenBank/DDBJ databases">
        <title>The genomes of Aspergillus section Nigri reveals drivers in fungal speciation.</title>
        <authorList>
            <consortium name="DOE Joint Genome Institute"/>
            <person name="Vesth T.C."/>
            <person name="Nybo J."/>
            <person name="Theobald S."/>
            <person name="Brandl J."/>
            <person name="Frisvad J.C."/>
            <person name="Nielsen K.F."/>
            <person name="Lyhne E.K."/>
            <person name="Kogle M.E."/>
            <person name="Kuo A."/>
            <person name="Riley R."/>
            <person name="Clum A."/>
            <person name="Nolan M."/>
            <person name="Lipzen A."/>
            <person name="Salamov A."/>
            <person name="Henrissat B."/>
            <person name="Wiebenga A."/>
            <person name="De Vries R.P."/>
            <person name="Grigoriev I.V."/>
            <person name="Mortensen U.H."/>
            <person name="Andersen M.R."/>
            <person name="Baker S.E."/>
        </authorList>
    </citation>
    <scope>NUCLEOTIDE SEQUENCE [LARGE SCALE GENOMIC DNA]</scope>
    <source>
        <strain evidence="2 3">JOP 1030-1</strain>
    </source>
</reference>
<feature type="compositionally biased region" description="Acidic residues" evidence="1">
    <location>
        <begin position="260"/>
        <end position="269"/>
    </location>
</feature>
<feature type="compositionally biased region" description="Basic and acidic residues" evidence="1">
    <location>
        <begin position="107"/>
        <end position="128"/>
    </location>
</feature>
<keyword evidence="3" id="KW-1185">Reference proteome</keyword>
<dbReference type="STRING" id="1450539.A0A318ZU05"/>
<organism evidence="2 3">
    <name type="scientific">Aspergillus saccharolyticus JOP 1030-1</name>
    <dbReference type="NCBI Taxonomy" id="1450539"/>
    <lineage>
        <taxon>Eukaryota</taxon>
        <taxon>Fungi</taxon>
        <taxon>Dikarya</taxon>
        <taxon>Ascomycota</taxon>
        <taxon>Pezizomycotina</taxon>
        <taxon>Eurotiomycetes</taxon>
        <taxon>Eurotiomycetidae</taxon>
        <taxon>Eurotiales</taxon>
        <taxon>Aspergillaceae</taxon>
        <taxon>Aspergillus</taxon>
        <taxon>Aspergillus subgen. Circumdati</taxon>
    </lineage>
</organism>